<evidence type="ECO:0000313" key="2">
    <source>
        <dbReference type="Proteomes" id="UP000504638"/>
    </source>
</evidence>
<organism evidence="1">
    <name type="scientific">Eremomyces bilateralis CBS 781.70</name>
    <dbReference type="NCBI Taxonomy" id="1392243"/>
    <lineage>
        <taxon>Eukaryota</taxon>
        <taxon>Fungi</taxon>
        <taxon>Dikarya</taxon>
        <taxon>Ascomycota</taxon>
        <taxon>Pezizomycotina</taxon>
        <taxon>Dothideomycetes</taxon>
        <taxon>Dothideomycetes incertae sedis</taxon>
        <taxon>Eremomycetales</taxon>
        <taxon>Eremomycetaceae</taxon>
        <taxon>Eremomyces</taxon>
    </lineage>
</organism>
<reference evidence="3" key="2">
    <citation type="submission" date="2020-04" db="EMBL/GenBank/DDBJ databases">
        <authorList>
            <consortium name="NCBI Genome Project"/>
        </authorList>
    </citation>
    <scope>NUCLEOTIDE SEQUENCE</scope>
    <source>
        <strain evidence="3">CBS 781.70</strain>
    </source>
</reference>
<name>A0A6G1G7N3_9PEZI</name>
<dbReference type="Proteomes" id="UP000504638">
    <property type="component" value="Unplaced"/>
</dbReference>
<gene>
    <name evidence="1 3" type="ORF">P152DRAFT_431744</name>
</gene>
<sequence length="738" mass="82897">MSRIPIRGLADILLAKTTQRHSRDQEGSSSKKRKIKEELVDDREFLAGFSDDESDYNVSPDLHADLASDDLTENLIGLQTDQAEVVDDNETTLLDLHDLRLLEQFQDPEEEDIIPTVPVDTIDEDDIETVISATVGYQPSFTAAPSTAVFDTVAGPSHVTAEATAAIQPPADFDDSTPVPNPRAAPTSDFEVALGLWCQEAGISRAQWTGLREILNMLSDDAVKKLPKALDTLKLHAVGQLPLLELRQTPIKLNIAKLPASRRKIIMSRALAAGQVATAPDNLFFFNPIYLFQAILSSTIRERMHIGMAHFVDEPAELWHSTAWASSIRYSSGEFPRLPEGQVVFPSDIVLYQCNEAICRCHTDADKNHIGRILSFGRDYRSQREHRGPIGSVVVEVQKIVPFIDLMDTRRDLLLMIIKLDPLPENKELVILEDDISMVLESALTPYTFNFDIFLDYAFESSVKLRDDKSHIQGQLFIRRIFRGDNIRPLNQSRAIRGQIEIAEYGRQYLVDKFSKSSNIISIPLLAFLDGFGLFRNMYRTIMGFYLLLAPLRSSDRNKRQNVFPLTLGPHGSNFTEVTDALRGRITQLERGIDMLITGKQFTVCVSVMAYIGDMPQQQTNSGFRSVAAESTCRMCLVETAQRGLLDFDIEARGRYHYEVIRQRASIRSRPNKIQRKITADKLGMEAEDPALMKLSPALDLVLSRPPDPFHSELNGITKLTHLLWNGDLLTKKAAAEY</sequence>
<dbReference type="AlphaFoldDB" id="A0A6G1G7N3"/>
<dbReference type="RefSeq" id="XP_033535736.1">
    <property type="nucleotide sequence ID" value="XM_033677426.1"/>
</dbReference>
<proteinExistence type="predicted"/>
<protein>
    <submittedName>
        <fullName evidence="1 3">Uncharacterized protein</fullName>
    </submittedName>
</protein>
<keyword evidence="2" id="KW-1185">Reference proteome</keyword>
<feature type="non-terminal residue" evidence="1">
    <location>
        <position position="738"/>
    </location>
</feature>
<accession>A0A6G1G7N3</accession>
<reference evidence="3" key="3">
    <citation type="submission" date="2025-04" db="UniProtKB">
        <authorList>
            <consortium name="RefSeq"/>
        </authorList>
    </citation>
    <scope>IDENTIFICATION</scope>
    <source>
        <strain evidence="3">CBS 781.70</strain>
    </source>
</reference>
<evidence type="ECO:0000313" key="3">
    <source>
        <dbReference type="RefSeq" id="XP_033535736.1"/>
    </source>
</evidence>
<reference evidence="1 3" key="1">
    <citation type="submission" date="2020-01" db="EMBL/GenBank/DDBJ databases">
        <authorList>
            <consortium name="DOE Joint Genome Institute"/>
            <person name="Haridas S."/>
            <person name="Albert R."/>
            <person name="Binder M."/>
            <person name="Bloem J."/>
            <person name="Labutti K."/>
            <person name="Salamov A."/>
            <person name="Andreopoulos B."/>
            <person name="Baker S.E."/>
            <person name="Barry K."/>
            <person name="Bills G."/>
            <person name="Bluhm B.H."/>
            <person name="Cannon C."/>
            <person name="Castanera R."/>
            <person name="Culley D.E."/>
            <person name="Daum C."/>
            <person name="Ezra D."/>
            <person name="Gonzalez J.B."/>
            <person name="Henrissat B."/>
            <person name="Kuo A."/>
            <person name="Liang C."/>
            <person name="Lipzen A."/>
            <person name="Lutzoni F."/>
            <person name="Magnuson J."/>
            <person name="Mondo S."/>
            <person name="Nolan M."/>
            <person name="Ohm R."/>
            <person name="Pangilinan J."/>
            <person name="Park H.-J."/>
            <person name="Ramirez L."/>
            <person name="Alfaro M."/>
            <person name="Sun H."/>
            <person name="Tritt A."/>
            <person name="Yoshinaga Y."/>
            <person name="Zwiers L.-H."/>
            <person name="Turgeon B.G."/>
            <person name="Goodwin S.B."/>
            <person name="Spatafora J.W."/>
            <person name="Crous P.W."/>
            <person name="Grigoriev I.V."/>
        </authorList>
    </citation>
    <scope>NUCLEOTIDE SEQUENCE</scope>
    <source>
        <strain evidence="1 3">CBS 781.70</strain>
    </source>
</reference>
<dbReference type="GeneID" id="54417996"/>
<evidence type="ECO:0000313" key="1">
    <source>
        <dbReference type="EMBL" id="KAF1814105.1"/>
    </source>
</evidence>
<dbReference type="OrthoDB" id="5372708at2759"/>
<dbReference type="EMBL" id="ML975153">
    <property type="protein sequence ID" value="KAF1814105.1"/>
    <property type="molecule type" value="Genomic_DNA"/>
</dbReference>